<dbReference type="HOGENOM" id="CLU_3283654_0_0_4"/>
<dbReference type="EMBL" id="AYXT01000012">
    <property type="protein sequence ID" value="ETF01408.1"/>
    <property type="molecule type" value="Genomic_DNA"/>
</dbReference>
<evidence type="ECO:0000313" key="2">
    <source>
        <dbReference type="EMBL" id="ETF01408.1"/>
    </source>
</evidence>
<proteinExistence type="predicted"/>
<comment type="caution">
    <text evidence="2">The sequence shown here is derived from an EMBL/GenBank/DDBJ whole genome shotgun (WGS) entry which is preliminary data.</text>
</comment>
<protein>
    <submittedName>
        <fullName evidence="2">Uncharacterized protein</fullName>
    </submittedName>
</protein>
<dbReference type="PATRIC" id="fig|1424334.3.peg.3629"/>
<dbReference type="Proteomes" id="UP000018733">
    <property type="component" value="Unassembled WGS sequence"/>
</dbReference>
<feature type="compositionally biased region" description="Polar residues" evidence="1">
    <location>
        <begin position="1"/>
        <end position="14"/>
    </location>
</feature>
<keyword evidence="3" id="KW-1185">Reference proteome</keyword>
<gene>
    <name evidence="2" type="ORF">W822_18060</name>
</gene>
<accession>V8QPY3</accession>
<reference evidence="2 3" key="1">
    <citation type="journal article" date="2014" name="Genome Announc.">
        <title>Draft Genome Sequence of Advenella kashmirensis Strain W13003, a Polycyclic Aromatic Hydrocarbon-Degrading Bacterium.</title>
        <authorList>
            <person name="Wang X."/>
            <person name="Jin D."/>
            <person name="Zhou L."/>
            <person name="Wu L."/>
            <person name="An W."/>
            <person name="Zhao L."/>
        </authorList>
    </citation>
    <scope>NUCLEOTIDE SEQUENCE [LARGE SCALE GENOMIC DNA]</scope>
    <source>
        <strain evidence="2 3">W13003</strain>
    </source>
</reference>
<name>V8QPY3_9BURK</name>
<organism evidence="2 3">
    <name type="scientific">Advenella kashmirensis W13003</name>
    <dbReference type="NCBI Taxonomy" id="1424334"/>
    <lineage>
        <taxon>Bacteria</taxon>
        <taxon>Pseudomonadati</taxon>
        <taxon>Pseudomonadota</taxon>
        <taxon>Betaproteobacteria</taxon>
        <taxon>Burkholderiales</taxon>
        <taxon>Alcaligenaceae</taxon>
    </lineage>
</organism>
<evidence type="ECO:0000256" key="1">
    <source>
        <dbReference type="SAM" id="MobiDB-lite"/>
    </source>
</evidence>
<evidence type="ECO:0000313" key="3">
    <source>
        <dbReference type="Proteomes" id="UP000018733"/>
    </source>
</evidence>
<feature type="region of interest" description="Disordered" evidence="1">
    <location>
        <begin position="1"/>
        <end position="22"/>
    </location>
</feature>
<sequence length="40" mass="4343">MLSIDPSASFQNGLGKTHGRSGIYCQPMALSDELQIMTLM</sequence>
<dbReference type="AlphaFoldDB" id="V8QPY3"/>